<dbReference type="CDD" id="cd00367">
    <property type="entry name" value="PTS-HPr_like"/>
    <property type="match status" value="1"/>
</dbReference>
<keyword evidence="3" id="KW-0963">Cytoplasm</keyword>
<dbReference type="PANTHER" id="PTHR33705">
    <property type="entry name" value="PHOSPHOCARRIER PROTEIN HPR"/>
    <property type="match status" value="1"/>
</dbReference>
<proteinExistence type="inferred from homology"/>
<feature type="domain" description="HPr" evidence="6">
    <location>
        <begin position="2"/>
        <end position="100"/>
    </location>
</feature>
<evidence type="ECO:0000313" key="8">
    <source>
        <dbReference type="Proteomes" id="UP000310168"/>
    </source>
</evidence>
<evidence type="ECO:0000256" key="5">
    <source>
        <dbReference type="SAM" id="Coils"/>
    </source>
</evidence>
<dbReference type="Pfam" id="PF00381">
    <property type="entry name" value="PTS-HPr"/>
    <property type="match status" value="1"/>
</dbReference>
<protein>
    <submittedName>
        <fullName evidence="7">HPr family phosphocarrier protein</fullName>
    </submittedName>
</protein>
<dbReference type="Gene3D" id="3.30.1340.10">
    <property type="entry name" value="HPr-like"/>
    <property type="match status" value="1"/>
</dbReference>
<dbReference type="InterPro" id="IPR000032">
    <property type="entry name" value="HPr-like"/>
</dbReference>
<dbReference type="InterPro" id="IPR002114">
    <property type="entry name" value="PTS_HPr_Ser_P_site"/>
</dbReference>
<evidence type="ECO:0000313" key="7">
    <source>
        <dbReference type="EMBL" id="TKZ35246.1"/>
    </source>
</evidence>
<dbReference type="InterPro" id="IPR035895">
    <property type="entry name" value="HPr-like_sf"/>
</dbReference>
<sequence length="105" mass="11700">MTLTNVVTIKSKNGMHLRPAGILSQISSKSEYSDIGIFLLYNGVRADAKSVFNIMGLGAFQGANLILEIEYEDEKLEETAKSAEKELIDFFEEGYIHAEVPEEEI</sequence>
<reference evidence="7 8" key="1">
    <citation type="journal article" date="2019" name="Anaerobe">
        <title>Brachyspira catarrhinii sp. nov., an anaerobic intestinal spirochaete isolated from vervet monkeys may have been misidentified as Brachyspira aalborgi in previous studies.</title>
        <authorList>
            <person name="Phillips N.D."/>
            <person name="La T."/>
            <person name="Hampson D.J."/>
        </authorList>
    </citation>
    <scope>NUCLEOTIDE SEQUENCE [LARGE SCALE GENOMIC DNA]</scope>
    <source>
        <strain evidence="7 8">Z12</strain>
    </source>
</reference>
<dbReference type="PROSITE" id="PS00589">
    <property type="entry name" value="PTS_HPR_SER"/>
    <property type="match status" value="1"/>
</dbReference>
<evidence type="ECO:0000256" key="4">
    <source>
        <dbReference type="ARBA" id="ARBA00022683"/>
    </source>
</evidence>
<evidence type="ECO:0000256" key="1">
    <source>
        <dbReference type="ARBA" id="ARBA00004496"/>
    </source>
</evidence>
<dbReference type="InterPro" id="IPR050399">
    <property type="entry name" value="HPr"/>
</dbReference>
<comment type="caution">
    <text evidence="7">The sequence shown here is derived from an EMBL/GenBank/DDBJ whole genome shotgun (WGS) entry which is preliminary data.</text>
</comment>
<dbReference type="RefSeq" id="WP_137998279.1">
    <property type="nucleotide sequence ID" value="NZ_SJDU01000133.1"/>
</dbReference>
<keyword evidence="4" id="KW-0598">Phosphotransferase system</keyword>
<dbReference type="PROSITE" id="PS51350">
    <property type="entry name" value="PTS_HPR_DOM"/>
    <property type="match status" value="1"/>
</dbReference>
<dbReference type="NCBIfam" id="TIGR01003">
    <property type="entry name" value="PTS_HPr_family"/>
    <property type="match status" value="1"/>
</dbReference>
<dbReference type="SUPFAM" id="SSF55594">
    <property type="entry name" value="HPr-like"/>
    <property type="match status" value="1"/>
</dbReference>
<evidence type="ECO:0000256" key="3">
    <source>
        <dbReference type="ARBA" id="ARBA00022490"/>
    </source>
</evidence>
<name>A0ABY2TSS9_9SPIR</name>
<dbReference type="Proteomes" id="UP000310168">
    <property type="component" value="Unassembled WGS sequence"/>
</dbReference>
<organism evidence="7 8">
    <name type="scientific">Brachyspira catarrhinii</name>
    <dbReference type="NCBI Taxonomy" id="2528966"/>
    <lineage>
        <taxon>Bacteria</taxon>
        <taxon>Pseudomonadati</taxon>
        <taxon>Spirochaetota</taxon>
        <taxon>Spirochaetia</taxon>
        <taxon>Brachyspirales</taxon>
        <taxon>Brachyspiraceae</taxon>
        <taxon>Brachyspira</taxon>
    </lineage>
</organism>
<keyword evidence="8" id="KW-1185">Reference proteome</keyword>
<comment type="similarity">
    <text evidence="2">Belongs to the HPr family.</text>
</comment>
<feature type="coiled-coil region" evidence="5">
    <location>
        <begin position="66"/>
        <end position="93"/>
    </location>
</feature>
<gene>
    <name evidence="7" type="ORF">EZH24_06275</name>
</gene>
<dbReference type="EMBL" id="SJDU01000133">
    <property type="protein sequence ID" value="TKZ35246.1"/>
    <property type="molecule type" value="Genomic_DNA"/>
</dbReference>
<dbReference type="PRINTS" id="PR00107">
    <property type="entry name" value="PHOSPHOCPHPR"/>
</dbReference>
<comment type="subcellular location">
    <subcellularLocation>
        <location evidence="1">Cytoplasm</location>
    </subcellularLocation>
</comment>
<keyword evidence="5" id="KW-0175">Coiled coil</keyword>
<accession>A0ABY2TSS9</accession>
<evidence type="ECO:0000256" key="2">
    <source>
        <dbReference type="ARBA" id="ARBA00010736"/>
    </source>
</evidence>
<evidence type="ECO:0000259" key="6">
    <source>
        <dbReference type="PROSITE" id="PS51350"/>
    </source>
</evidence>
<dbReference type="PANTHER" id="PTHR33705:SF2">
    <property type="entry name" value="PHOSPHOCARRIER PROTEIN NPR"/>
    <property type="match status" value="1"/>
</dbReference>